<evidence type="ECO:0000313" key="2">
    <source>
        <dbReference type="EMBL" id="CAJ61406.1"/>
    </source>
</evidence>
<sequence length="173" mass="19624">MTVEYRAIPTRFGDAMFRVTADGEVEVTASPTLTPALTVTLNGIHLQYRLYFDPEHAWQATYDSRVQRWQGRRRIPPTTVNAVVNQVRTDTRSFFADHPGLLDYLAAVARWSTHLEDLRAHVERSTTELDRAQRRVEEARAELDTATAELLSAEPSRPSEPIGVRCPPVLVRI</sequence>
<name>Q0RM46_FRAAA</name>
<gene>
    <name evidence="2" type="ordered locus">FRAAL2762</name>
</gene>
<dbReference type="RefSeq" id="WP_011603914.1">
    <property type="nucleotide sequence ID" value="NC_008278.1"/>
</dbReference>
<evidence type="ECO:0000256" key="1">
    <source>
        <dbReference type="SAM" id="Coils"/>
    </source>
</evidence>
<organism evidence="2 3">
    <name type="scientific">Frankia alni (strain DSM 45986 / CECT 9034 / ACN14a)</name>
    <dbReference type="NCBI Taxonomy" id="326424"/>
    <lineage>
        <taxon>Bacteria</taxon>
        <taxon>Bacillati</taxon>
        <taxon>Actinomycetota</taxon>
        <taxon>Actinomycetes</taxon>
        <taxon>Frankiales</taxon>
        <taxon>Frankiaceae</taxon>
        <taxon>Frankia</taxon>
    </lineage>
</organism>
<dbReference type="Proteomes" id="UP000000657">
    <property type="component" value="Chromosome"/>
</dbReference>
<keyword evidence="3" id="KW-1185">Reference proteome</keyword>
<evidence type="ECO:0000313" key="3">
    <source>
        <dbReference type="Proteomes" id="UP000000657"/>
    </source>
</evidence>
<dbReference type="HOGENOM" id="CLU_1545364_0_0_11"/>
<accession>Q0RM46</accession>
<reference evidence="2 3" key="1">
    <citation type="journal article" date="2007" name="Genome Res.">
        <title>Genome characteristics of facultatively symbiotic Frankia sp. strains reflect host range and host plant biogeography.</title>
        <authorList>
            <person name="Normand P."/>
            <person name="Lapierre P."/>
            <person name="Tisa L.S."/>
            <person name="Gogarten J.P."/>
            <person name="Alloisio N."/>
            <person name="Bagnarol E."/>
            <person name="Bassi C.A."/>
            <person name="Berry A.M."/>
            <person name="Bickhart D.M."/>
            <person name="Choisne N."/>
            <person name="Couloux A."/>
            <person name="Cournoyer B."/>
            <person name="Cruveiller S."/>
            <person name="Daubin V."/>
            <person name="Demange N."/>
            <person name="Francino M.P."/>
            <person name="Goltsman E."/>
            <person name="Huang Y."/>
            <person name="Kopp O.R."/>
            <person name="Labarre L."/>
            <person name="Lapidus A."/>
            <person name="Lavire C."/>
            <person name="Marechal J."/>
            <person name="Martinez M."/>
            <person name="Mastronunzio J.E."/>
            <person name="Mullin B.C."/>
            <person name="Niemann J."/>
            <person name="Pujic P."/>
            <person name="Rawnsley T."/>
            <person name="Rouy Z."/>
            <person name="Schenowitz C."/>
            <person name="Sellstedt A."/>
            <person name="Tavares F."/>
            <person name="Tomkins J.P."/>
            <person name="Vallenet D."/>
            <person name="Valverde C."/>
            <person name="Wall L.G."/>
            <person name="Wang Y."/>
            <person name="Medigue C."/>
            <person name="Benson D.R."/>
        </authorList>
    </citation>
    <scope>NUCLEOTIDE SEQUENCE [LARGE SCALE GENOMIC DNA]</scope>
    <source>
        <strain evidence="3">DSM 45986 / CECT 9034 / ACN14a</strain>
    </source>
</reference>
<feature type="coiled-coil region" evidence="1">
    <location>
        <begin position="115"/>
        <end position="149"/>
    </location>
</feature>
<dbReference type="EMBL" id="CT573213">
    <property type="protein sequence ID" value="CAJ61406.1"/>
    <property type="molecule type" value="Genomic_DNA"/>
</dbReference>
<proteinExistence type="predicted"/>
<dbReference type="STRING" id="326424.FRAAL2762"/>
<keyword evidence="1" id="KW-0175">Coiled coil</keyword>
<dbReference type="AlphaFoldDB" id="Q0RM46"/>
<dbReference type="KEGG" id="fal:FRAAL2762"/>
<protein>
    <submittedName>
        <fullName evidence="2">Uncharacterized protein</fullName>
    </submittedName>
</protein>